<evidence type="ECO:0000256" key="2">
    <source>
        <dbReference type="ARBA" id="ARBA00009430"/>
    </source>
</evidence>
<name>A0A2I4D5A1_AUSLI</name>
<keyword evidence="6" id="KW-1185">Reference proteome</keyword>
<dbReference type="InterPro" id="IPR009668">
    <property type="entry name" value="RNA_pol-assoc_fac_A49-like"/>
</dbReference>
<gene>
    <name evidence="7" type="primary">polr1e</name>
</gene>
<keyword evidence="3 7" id="KW-0240">DNA-directed RNA polymerase</keyword>
<organism evidence="6 7">
    <name type="scientific">Austrofundulus limnaeus</name>
    <name type="common">Annual killifish</name>
    <dbReference type="NCBI Taxonomy" id="52670"/>
    <lineage>
        <taxon>Eukaryota</taxon>
        <taxon>Metazoa</taxon>
        <taxon>Chordata</taxon>
        <taxon>Craniata</taxon>
        <taxon>Vertebrata</taxon>
        <taxon>Euteleostomi</taxon>
        <taxon>Actinopterygii</taxon>
        <taxon>Neopterygii</taxon>
        <taxon>Teleostei</taxon>
        <taxon>Neoteleostei</taxon>
        <taxon>Acanthomorphata</taxon>
        <taxon>Ovalentaria</taxon>
        <taxon>Atherinomorphae</taxon>
        <taxon>Cyprinodontiformes</taxon>
        <taxon>Rivulidae</taxon>
        <taxon>Austrofundulus</taxon>
    </lineage>
</organism>
<dbReference type="CTD" id="64425"/>
<evidence type="ECO:0000313" key="6">
    <source>
        <dbReference type="Proteomes" id="UP000192220"/>
    </source>
</evidence>
<proteinExistence type="inferred from homology"/>
<dbReference type="FunCoup" id="A0A2I4D5A1">
    <property type="interactions" value="761"/>
</dbReference>
<keyword evidence="5" id="KW-0539">Nucleus</keyword>
<dbReference type="RefSeq" id="XP_013887422.1">
    <property type="nucleotide sequence ID" value="XM_014031968.1"/>
</dbReference>
<dbReference type="KEGG" id="alim:106535083"/>
<dbReference type="PANTHER" id="PTHR14440">
    <property type="entry name" value="DNA-DIRECTED RNA POLYMERASE I SUBUNIT RPA49"/>
    <property type="match status" value="1"/>
</dbReference>
<evidence type="ECO:0000256" key="3">
    <source>
        <dbReference type="ARBA" id="ARBA00022478"/>
    </source>
</evidence>
<reference evidence="7" key="1">
    <citation type="submission" date="2025-08" db="UniProtKB">
        <authorList>
            <consortium name="RefSeq"/>
        </authorList>
    </citation>
    <scope>IDENTIFICATION</scope>
    <source>
        <strain evidence="7">Quisiro</strain>
        <tissue evidence="7">Liver</tissue>
    </source>
</reference>
<dbReference type="AlphaFoldDB" id="A0A2I4D5A1"/>
<evidence type="ECO:0000256" key="4">
    <source>
        <dbReference type="ARBA" id="ARBA00023163"/>
    </source>
</evidence>
<keyword evidence="4" id="KW-0804">Transcription</keyword>
<dbReference type="GO" id="GO:0000428">
    <property type="term" value="C:DNA-directed RNA polymerase complex"/>
    <property type="evidence" value="ECO:0007669"/>
    <property type="project" value="UniProtKB-KW"/>
</dbReference>
<dbReference type="Pfam" id="PF06870">
    <property type="entry name" value="RNA_pol_I_A49"/>
    <property type="match status" value="1"/>
</dbReference>
<accession>A0A2I4D5A1</accession>
<sequence length="415" mass="46592">MAASCSFVCCEEETENDKAVLVRFSNGCFKDPDKLDFSMFKSVDENNPRKKHRRILVAESDRLCYVGQNFGAGSLKCNNLCKYYIGVLNKRTMQMGLHSAQVFNMQPDIPGERTETAKPQDTTLAYRDKVDSLIEAFGTTKQKKALTSRRLNQVGKDTLHQAVAKAASSVIDKKGLEALQQEVTETESQGALPSHLPPCNPNAEKREDVYPFDELLDPNELAALEVAGSKMAALTAEELSKMSDAGSLCVAEHLKNLPPEGEAREKMARCAFYLSMLLKLARQRNITRKFGQEEGCPRIIQNKLFRTFTVETFIKGSVQYKVSTSMKNKLAAYSLALLLHMGHMTADLTLLHRDLAITDAKMTEVAKSMGLSLFKPARDKNKETTLSQDHRKASLDLPLVKYDQFLERRKRKKMH</sequence>
<dbReference type="GeneID" id="106535083"/>
<dbReference type="GO" id="GO:0006351">
    <property type="term" value="P:DNA-templated transcription"/>
    <property type="evidence" value="ECO:0007669"/>
    <property type="project" value="InterPro"/>
</dbReference>
<dbReference type="OrthoDB" id="532500at2759"/>
<dbReference type="GO" id="GO:0003677">
    <property type="term" value="F:DNA binding"/>
    <property type="evidence" value="ECO:0007669"/>
    <property type="project" value="InterPro"/>
</dbReference>
<dbReference type="GO" id="GO:0005730">
    <property type="term" value="C:nucleolus"/>
    <property type="evidence" value="ECO:0007669"/>
    <property type="project" value="UniProtKB-SubCell"/>
</dbReference>
<protein>
    <submittedName>
        <fullName evidence="7">DNA-directed RNA polymerase I subunit RPA49</fullName>
    </submittedName>
</protein>
<dbReference type="Proteomes" id="UP000192220">
    <property type="component" value="Unplaced"/>
</dbReference>
<dbReference type="InParanoid" id="A0A2I4D5A1"/>
<evidence type="ECO:0000256" key="1">
    <source>
        <dbReference type="ARBA" id="ARBA00004604"/>
    </source>
</evidence>
<comment type="subcellular location">
    <subcellularLocation>
        <location evidence="1">Nucleus</location>
        <location evidence="1">Nucleolus</location>
    </subcellularLocation>
</comment>
<evidence type="ECO:0000256" key="5">
    <source>
        <dbReference type="ARBA" id="ARBA00023242"/>
    </source>
</evidence>
<comment type="similarity">
    <text evidence="2">Belongs to the eukaryotic RPA49/POLR1E RNA polymerase subunit family.</text>
</comment>
<evidence type="ECO:0000313" key="7">
    <source>
        <dbReference type="RefSeq" id="XP_013887422.1"/>
    </source>
</evidence>
<dbReference type="STRING" id="52670.A0A2I4D5A1"/>